<evidence type="ECO:0000313" key="4">
    <source>
        <dbReference type="EMBL" id="CAB4175001.1"/>
    </source>
</evidence>
<dbReference type="EMBL" id="LR797188">
    <property type="protein sequence ID" value="CAB4192834.1"/>
    <property type="molecule type" value="Genomic_DNA"/>
</dbReference>
<proteinExistence type="predicted"/>
<protein>
    <submittedName>
        <fullName evidence="5">Uncharacterized protein</fullName>
    </submittedName>
</protein>
<evidence type="ECO:0000313" key="7">
    <source>
        <dbReference type="EMBL" id="CAB4188924.1"/>
    </source>
</evidence>
<feature type="compositionally biased region" description="Basic and acidic residues" evidence="1">
    <location>
        <begin position="31"/>
        <end position="43"/>
    </location>
</feature>
<dbReference type="EMBL" id="LR796457">
    <property type="protein sequence ID" value="CAB4145987.1"/>
    <property type="molecule type" value="Genomic_DNA"/>
</dbReference>
<evidence type="ECO:0000313" key="5">
    <source>
        <dbReference type="EMBL" id="CAB4179616.1"/>
    </source>
</evidence>
<evidence type="ECO:0000256" key="1">
    <source>
        <dbReference type="SAM" id="MobiDB-lite"/>
    </source>
</evidence>
<dbReference type="EMBL" id="LR797455">
    <property type="protein sequence ID" value="CAB4217285.1"/>
    <property type="molecule type" value="Genomic_DNA"/>
</dbReference>
<gene>
    <name evidence="5" type="ORF">UFOVP1032_19</name>
    <name evidence="6" type="ORF">UFOVP1125_87</name>
    <name evidence="7" type="ORF">UFOVP1173_33</name>
    <name evidence="8" type="ORF">UFOVP1241_103</name>
    <name evidence="9" type="ORF">UFOVP1491_19</name>
    <name evidence="10" type="ORF">UFOVP1579_19</name>
    <name evidence="2" type="ORF">UFOVP485_102</name>
    <name evidence="3" type="ORF">UFOVP575_54</name>
    <name evidence="4" type="ORF">UFOVP963_106</name>
</gene>
<name>A0A6J5QB04_9CAUD</name>
<accession>A0A6J5QB04</accession>
<dbReference type="EMBL" id="LR797131">
    <property type="protein sequence ID" value="CAB4188924.1"/>
    <property type="molecule type" value="Genomic_DNA"/>
</dbReference>
<feature type="region of interest" description="Disordered" evidence="1">
    <location>
        <begin position="29"/>
        <end position="51"/>
    </location>
</feature>
<evidence type="ECO:0000313" key="10">
    <source>
        <dbReference type="EMBL" id="CAB5231067.1"/>
    </source>
</evidence>
<sequence>MKKNNKKISQHKVKRAVKNKKRIAIIGPLSKQERREDRIRKDMQSMLSLGS</sequence>
<dbReference type="EMBL" id="LR798431">
    <property type="protein sequence ID" value="CAB5231067.1"/>
    <property type="molecule type" value="Genomic_DNA"/>
</dbReference>
<dbReference type="EMBL" id="LR797080">
    <property type="protein sequence ID" value="CAB4185679.1"/>
    <property type="molecule type" value="Genomic_DNA"/>
</dbReference>
<dbReference type="EMBL" id="LR796551">
    <property type="protein sequence ID" value="CAB4150922.1"/>
    <property type="molecule type" value="Genomic_DNA"/>
</dbReference>
<evidence type="ECO:0000313" key="8">
    <source>
        <dbReference type="EMBL" id="CAB4192834.1"/>
    </source>
</evidence>
<evidence type="ECO:0000313" key="3">
    <source>
        <dbReference type="EMBL" id="CAB4150922.1"/>
    </source>
</evidence>
<organism evidence="5">
    <name type="scientific">uncultured Caudovirales phage</name>
    <dbReference type="NCBI Taxonomy" id="2100421"/>
    <lineage>
        <taxon>Viruses</taxon>
        <taxon>Duplodnaviria</taxon>
        <taxon>Heunggongvirae</taxon>
        <taxon>Uroviricota</taxon>
        <taxon>Caudoviricetes</taxon>
        <taxon>Peduoviridae</taxon>
        <taxon>Maltschvirus</taxon>
        <taxon>Maltschvirus maltsch</taxon>
    </lineage>
</organism>
<dbReference type="EMBL" id="LR796915">
    <property type="protein sequence ID" value="CAB4175001.1"/>
    <property type="molecule type" value="Genomic_DNA"/>
</dbReference>
<evidence type="ECO:0000313" key="2">
    <source>
        <dbReference type="EMBL" id="CAB4145987.1"/>
    </source>
</evidence>
<evidence type="ECO:0000313" key="9">
    <source>
        <dbReference type="EMBL" id="CAB4217285.1"/>
    </source>
</evidence>
<evidence type="ECO:0000313" key="6">
    <source>
        <dbReference type="EMBL" id="CAB4185679.1"/>
    </source>
</evidence>
<dbReference type="EMBL" id="LR796983">
    <property type="protein sequence ID" value="CAB4179616.1"/>
    <property type="molecule type" value="Genomic_DNA"/>
</dbReference>
<reference evidence="5" key="1">
    <citation type="submission" date="2020-05" db="EMBL/GenBank/DDBJ databases">
        <authorList>
            <person name="Chiriac C."/>
            <person name="Salcher M."/>
            <person name="Ghai R."/>
            <person name="Kavagutti S V."/>
        </authorList>
    </citation>
    <scope>NUCLEOTIDE SEQUENCE</scope>
</reference>